<accession>A0A7W7WQJ8</accession>
<name>A0A7W7WQJ8_9ACTN</name>
<comment type="caution">
    <text evidence="2">The sequence shown here is derived from an EMBL/GenBank/DDBJ whole genome shotgun (WGS) entry which is preliminary data.</text>
</comment>
<gene>
    <name evidence="2" type="ORF">FHR38_003828</name>
</gene>
<evidence type="ECO:0000256" key="1">
    <source>
        <dbReference type="SAM" id="MobiDB-lite"/>
    </source>
</evidence>
<dbReference type="AlphaFoldDB" id="A0A7W7WQJ8"/>
<evidence type="ECO:0000313" key="2">
    <source>
        <dbReference type="EMBL" id="MBB4960095.1"/>
    </source>
</evidence>
<feature type="compositionally biased region" description="Low complexity" evidence="1">
    <location>
        <begin position="52"/>
        <end position="62"/>
    </location>
</feature>
<sequence length="79" mass="8803">MFPIRFTNSAPLALISEPNTENFTLSGAAKMYLLHEALSKTRMRRPQAGRITTSTEATRSARTVALEGRRRAARDLGIR</sequence>
<protein>
    <submittedName>
        <fullName evidence="2">Uncharacterized protein</fullName>
    </submittedName>
</protein>
<organism evidence="2 3">
    <name type="scientific">Micromonospora polyrhachis</name>
    <dbReference type="NCBI Taxonomy" id="1282883"/>
    <lineage>
        <taxon>Bacteria</taxon>
        <taxon>Bacillati</taxon>
        <taxon>Actinomycetota</taxon>
        <taxon>Actinomycetes</taxon>
        <taxon>Micromonosporales</taxon>
        <taxon>Micromonosporaceae</taxon>
        <taxon>Micromonospora</taxon>
    </lineage>
</organism>
<dbReference type="Proteomes" id="UP000578819">
    <property type="component" value="Unassembled WGS sequence"/>
</dbReference>
<reference evidence="2 3" key="1">
    <citation type="submission" date="2020-08" db="EMBL/GenBank/DDBJ databases">
        <title>Sequencing the genomes of 1000 actinobacteria strains.</title>
        <authorList>
            <person name="Klenk H.-P."/>
        </authorList>
    </citation>
    <scope>NUCLEOTIDE SEQUENCE [LARGE SCALE GENOMIC DNA]</scope>
    <source>
        <strain evidence="2 3">DSM 45886</strain>
    </source>
</reference>
<feature type="region of interest" description="Disordered" evidence="1">
    <location>
        <begin position="43"/>
        <end position="62"/>
    </location>
</feature>
<keyword evidence="3" id="KW-1185">Reference proteome</keyword>
<dbReference type="EMBL" id="JACHJW010000001">
    <property type="protein sequence ID" value="MBB4960095.1"/>
    <property type="molecule type" value="Genomic_DNA"/>
</dbReference>
<evidence type="ECO:0000313" key="3">
    <source>
        <dbReference type="Proteomes" id="UP000578819"/>
    </source>
</evidence>
<proteinExistence type="predicted"/>